<evidence type="ECO:0000313" key="3">
    <source>
        <dbReference type="EMBL" id="RVT87669.1"/>
    </source>
</evidence>
<protein>
    <submittedName>
        <fullName evidence="3">Spx/MgsR family RNA polymerase-binding regulatory protein</fullName>
    </submittedName>
</protein>
<dbReference type="PANTHER" id="PTHR30041:SF8">
    <property type="entry name" value="PROTEIN YFFB"/>
    <property type="match status" value="1"/>
</dbReference>
<dbReference type="NCBIfam" id="TIGR01617">
    <property type="entry name" value="arsC_related"/>
    <property type="match status" value="1"/>
</dbReference>
<gene>
    <name evidence="3" type="ORF">EOD73_01175</name>
</gene>
<evidence type="ECO:0000256" key="2">
    <source>
        <dbReference type="PROSITE-ProRule" id="PRU01282"/>
    </source>
</evidence>
<evidence type="ECO:0000256" key="1">
    <source>
        <dbReference type="ARBA" id="ARBA00007198"/>
    </source>
</evidence>
<dbReference type="EMBL" id="SACM01000001">
    <property type="protein sequence ID" value="RVT87669.1"/>
    <property type="molecule type" value="Genomic_DNA"/>
</dbReference>
<dbReference type="InterPro" id="IPR006504">
    <property type="entry name" value="Tscrpt_reg_Spx/MgsR"/>
</dbReference>
<sequence length="122" mass="13239">MPSLTLYGIPNCDTVKRARAWLTEAGATVAFVDFKKAPPTVPQLRTWAQAVGWQTLLNRQGTTWRKLDEATQALACDEAGAVALLATQPSAIKRPVVDWGDGRVTVGFGEERFAKLLAGERA</sequence>
<accession>A0A437LQK5</accession>
<proteinExistence type="inferred from homology"/>
<evidence type="ECO:0000313" key="4">
    <source>
        <dbReference type="Proteomes" id="UP000288587"/>
    </source>
</evidence>
<dbReference type="Pfam" id="PF03960">
    <property type="entry name" value="ArsC"/>
    <property type="match status" value="1"/>
</dbReference>
<reference evidence="3 4" key="1">
    <citation type="submission" date="2019-01" db="EMBL/GenBank/DDBJ databases">
        <authorList>
            <person name="Chen W.-M."/>
        </authorList>
    </citation>
    <scope>NUCLEOTIDE SEQUENCE [LARGE SCALE GENOMIC DNA]</scope>
    <source>
        <strain evidence="3 4">CCP-18</strain>
    </source>
</reference>
<comment type="similarity">
    <text evidence="1 2">Belongs to the ArsC family.</text>
</comment>
<dbReference type="Gene3D" id="3.40.30.10">
    <property type="entry name" value="Glutaredoxin"/>
    <property type="match status" value="1"/>
</dbReference>
<dbReference type="AlphaFoldDB" id="A0A437LQK5"/>
<dbReference type="InterPro" id="IPR036249">
    <property type="entry name" value="Thioredoxin-like_sf"/>
</dbReference>
<dbReference type="PROSITE" id="PS51353">
    <property type="entry name" value="ARSC"/>
    <property type="match status" value="1"/>
</dbReference>
<dbReference type="RefSeq" id="WP_127680082.1">
    <property type="nucleotide sequence ID" value="NZ_SACM01000001.1"/>
</dbReference>
<organism evidence="3 4">
    <name type="scientific">Inhella crocodyli</name>
    <dbReference type="NCBI Taxonomy" id="2499851"/>
    <lineage>
        <taxon>Bacteria</taxon>
        <taxon>Pseudomonadati</taxon>
        <taxon>Pseudomonadota</taxon>
        <taxon>Betaproteobacteria</taxon>
        <taxon>Burkholderiales</taxon>
        <taxon>Sphaerotilaceae</taxon>
        <taxon>Inhella</taxon>
    </lineage>
</organism>
<dbReference type="Proteomes" id="UP000288587">
    <property type="component" value="Unassembled WGS sequence"/>
</dbReference>
<dbReference type="PANTHER" id="PTHR30041">
    <property type="entry name" value="ARSENATE REDUCTASE"/>
    <property type="match status" value="1"/>
</dbReference>
<comment type="caution">
    <text evidence="3">The sequence shown here is derived from an EMBL/GenBank/DDBJ whole genome shotgun (WGS) entry which is preliminary data.</text>
</comment>
<name>A0A437LQK5_9BURK</name>
<dbReference type="InterPro" id="IPR006660">
    <property type="entry name" value="Arsenate_reductase-like"/>
</dbReference>
<keyword evidence="4" id="KW-1185">Reference proteome</keyword>
<dbReference type="SUPFAM" id="SSF52833">
    <property type="entry name" value="Thioredoxin-like"/>
    <property type="match status" value="1"/>
</dbReference>
<dbReference type="OrthoDB" id="9803749at2"/>